<name>A0A0F9MU61_9ZZZZ</name>
<dbReference type="AlphaFoldDB" id="A0A0F9MU61"/>
<sequence length="68" mass="8267">MKFDVHSENHIKQQLKFIRDPLWSTYVFTYFIGEKMIKKKYGERPSLDNFEKLLTHPILPSDLIQKRK</sequence>
<accession>A0A0F9MU61</accession>
<protein>
    <submittedName>
        <fullName evidence="1">Uncharacterized protein</fullName>
    </submittedName>
</protein>
<gene>
    <name evidence="1" type="ORF">LCGC14_1032590</name>
</gene>
<reference evidence="1" key="1">
    <citation type="journal article" date="2015" name="Nature">
        <title>Complex archaea that bridge the gap between prokaryotes and eukaryotes.</title>
        <authorList>
            <person name="Spang A."/>
            <person name="Saw J.H."/>
            <person name="Jorgensen S.L."/>
            <person name="Zaremba-Niedzwiedzka K."/>
            <person name="Martijn J."/>
            <person name="Lind A.E."/>
            <person name="van Eijk R."/>
            <person name="Schleper C."/>
            <person name="Guy L."/>
            <person name="Ettema T.J."/>
        </authorList>
    </citation>
    <scope>NUCLEOTIDE SEQUENCE</scope>
</reference>
<dbReference type="EMBL" id="LAZR01004199">
    <property type="protein sequence ID" value="KKN10830.1"/>
    <property type="molecule type" value="Genomic_DNA"/>
</dbReference>
<comment type="caution">
    <text evidence="1">The sequence shown here is derived from an EMBL/GenBank/DDBJ whole genome shotgun (WGS) entry which is preliminary data.</text>
</comment>
<organism evidence="1">
    <name type="scientific">marine sediment metagenome</name>
    <dbReference type="NCBI Taxonomy" id="412755"/>
    <lineage>
        <taxon>unclassified sequences</taxon>
        <taxon>metagenomes</taxon>
        <taxon>ecological metagenomes</taxon>
    </lineage>
</organism>
<proteinExistence type="predicted"/>
<evidence type="ECO:0000313" key="1">
    <source>
        <dbReference type="EMBL" id="KKN10830.1"/>
    </source>
</evidence>